<dbReference type="OrthoDB" id="10474859at2759"/>
<keyword evidence="3" id="KW-1185">Reference proteome</keyword>
<protein>
    <submittedName>
        <fullName evidence="2">Uncharacterized protein</fullName>
    </submittedName>
</protein>
<proteinExistence type="predicted"/>
<evidence type="ECO:0000313" key="3">
    <source>
        <dbReference type="Proteomes" id="UP000813427"/>
    </source>
</evidence>
<reference evidence="2" key="1">
    <citation type="journal article" date="2021" name="Nat. Commun.">
        <title>Genetic determinants of endophytism in the Arabidopsis root mycobiome.</title>
        <authorList>
            <person name="Mesny F."/>
            <person name="Miyauchi S."/>
            <person name="Thiergart T."/>
            <person name="Pickel B."/>
            <person name="Atanasova L."/>
            <person name="Karlsson M."/>
            <person name="Huettel B."/>
            <person name="Barry K.W."/>
            <person name="Haridas S."/>
            <person name="Chen C."/>
            <person name="Bauer D."/>
            <person name="Andreopoulos W."/>
            <person name="Pangilinan J."/>
            <person name="LaButti K."/>
            <person name="Riley R."/>
            <person name="Lipzen A."/>
            <person name="Clum A."/>
            <person name="Drula E."/>
            <person name="Henrissat B."/>
            <person name="Kohler A."/>
            <person name="Grigoriev I.V."/>
            <person name="Martin F.M."/>
            <person name="Hacquard S."/>
        </authorList>
    </citation>
    <scope>NUCLEOTIDE SEQUENCE</scope>
    <source>
        <strain evidence="2">MPI-SDFR-AT-0068</strain>
    </source>
</reference>
<feature type="region of interest" description="Disordered" evidence="1">
    <location>
        <begin position="1"/>
        <end position="38"/>
    </location>
</feature>
<organism evidence="2 3">
    <name type="scientific">Fusarium tricinctum</name>
    <dbReference type="NCBI Taxonomy" id="61284"/>
    <lineage>
        <taxon>Eukaryota</taxon>
        <taxon>Fungi</taxon>
        <taxon>Dikarya</taxon>
        <taxon>Ascomycota</taxon>
        <taxon>Pezizomycotina</taxon>
        <taxon>Sordariomycetes</taxon>
        <taxon>Hypocreomycetidae</taxon>
        <taxon>Hypocreales</taxon>
        <taxon>Nectriaceae</taxon>
        <taxon>Fusarium</taxon>
        <taxon>Fusarium tricinctum species complex</taxon>
    </lineage>
</organism>
<dbReference type="AlphaFoldDB" id="A0A8K0S4I1"/>
<sequence length="401" mass="44313">MSATNGDSSVGAAGGPSEPHFENAAPGDKHPENPEAENLEELAHCLERRDKDPSPHSQLCVRHRKAVDKFKDIIFPLSDILDDIAVLEIDSSEESALAPLHKFEEFDMPELVKHPDFDTFAGQLEHADLSDPAAAISSITNRVRHVRVDIDGSQARRLTQFVSRRIGTPIHPQQQPFLNDLLTPGRPVSVGPWFSCEDTSEVHQPKILQDVQRLPNPFTGYIANCLAGDYQDLGYANIAEIPDDDRPEHPVPAVMIFQDNEHRTVALVADPDIADAFPNIDEPLSLHLGANYANYPMPSAVLTAEQSNAVAVSLVRDFNLGEYEARNTRQNINQDINAIVGDDDRVTYLQEQLDPNALRSFLNVTAQAIFAVLRKPSEAAIIESLNDVEVQRYITSVNTAQ</sequence>
<evidence type="ECO:0000256" key="1">
    <source>
        <dbReference type="SAM" id="MobiDB-lite"/>
    </source>
</evidence>
<name>A0A8K0S4I1_9HYPO</name>
<dbReference type="Proteomes" id="UP000813427">
    <property type="component" value="Unassembled WGS sequence"/>
</dbReference>
<accession>A0A8K0S4I1</accession>
<gene>
    <name evidence="2" type="ORF">BKA59DRAFT_450629</name>
</gene>
<dbReference type="EMBL" id="JAGPXF010000002">
    <property type="protein sequence ID" value="KAH7256542.1"/>
    <property type="molecule type" value="Genomic_DNA"/>
</dbReference>
<comment type="caution">
    <text evidence="2">The sequence shown here is derived from an EMBL/GenBank/DDBJ whole genome shotgun (WGS) entry which is preliminary data.</text>
</comment>
<evidence type="ECO:0000313" key="2">
    <source>
        <dbReference type="EMBL" id="KAH7256542.1"/>
    </source>
</evidence>